<keyword evidence="5" id="KW-0653">Protein transport</keyword>
<name>A0A0C9Z7L9_9AGAM</name>
<feature type="domain" description="Clathrin/coatomer adaptor adaptin-like N-terminal" evidence="8">
    <location>
        <begin position="4"/>
        <end position="212"/>
    </location>
</feature>
<dbReference type="PANTHER" id="PTHR22781">
    <property type="entry name" value="DELTA ADAPTIN-RELATED"/>
    <property type="match status" value="1"/>
</dbReference>
<evidence type="ECO:0000313" key="10">
    <source>
        <dbReference type="Proteomes" id="UP000054018"/>
    </source>
</evidence>
<dbReference type="PANTHER" id="PTHR22781:SF12">
    <property type="entry name" value="AP-3 COMPLEX SUBUNIT DELTA-1"/>
    <property type="match status" value="1"/>
</dbReference>
<comment type="subcellular location">
    <subcellularLocation>
        <location evidence="1">Endomembrane system</location>
    </subcellularLocation>
</comment>
<dbReference type="SUPFAM" id="SSF48371">
    <property type="entry name" value="ARM repeat"/>
    <property type="match status" value="1"/>
</dbReference>
<feature type="region of interest" description="Disordered" evidence="7">
    <location>
        <begin position="312"/>
        <end position="388"/>
    </location>
</feature>
<protein>
    <recommendedName>
        <fullName evidence="8">Clathrin/coatomer adaptor adaptin-like N-terminal domain-containing protein</fullName>
    </recommendedName>
</protein>
<evidence type="ECO:0000256" key="7">
    <source>
        <dbReference type="SAM" id="MobiDB-lite"/>
    </source>
</evidence>
<dbReference type="InterPro" id="IPR002553">
    <property type="entry name" value="Clathrin/coatomer_adapt-like_N"/>
</dbReference>
<accession>A0A0C9Z7L9</accession>
<evidence type="ECO:0000256" key="5">
    <source>
        <dbReference type="ARBA" id="ARBA00022927"/>
    </source>
</evidence>
<dbReference type="Proteomes" id="UP000054018">
    <property type="component" value="Unassembled WGS sequence"/>
</dbReference>
<dbReference type="GO" id="GO:0030123">
    <property type="term" value="C:AP-3 adaptor complex"/>
    <property type="evidence" value="ECO:0007669"/>
    <property type="project" value="InterPro"/>
</dbReference>
<evidence type="ECO:0000256" key="2">
    <source>
        <dbReference type="ARBA" id="ARBA00006613"/>
    </source>
</evidence>
<evidence type="ECO:0000259" key="8">
    <source>
        <dbReference type="Pfam" id="PF01602"/>
    </source>
</evidence>
<keyword evidence="3" id="KW-0813">Transport</keyword>
<reference evidence="10" key="2">
    <citation type="submission" date="2015-01" db="EMBL/GenBank/DDBJ databases">
        <title>Evolutionary Origins and Diversification of the Mycorrhizal Mutualists.</title>
        <authorList>
            <consortium name="DOE Joint Genome Institute"/>
            <consortium name="Mycorrhizal Genomics Consortium"/>
            <person name="Kohler A."/>
            <person name="Kuo A."/>
            <person name="Nagy L.G."/>
            <person name="Floudas D."/>
            <person name="Copeland A."/>
            <person name="Barry K.W."/>
            <person name="Cichocki N."/>
            <person name="Veneault-Fourrey C."/>
            <person name="LaButti K."/>
            <person name="Lindquist E.A."/>
            <person name="Lipzen A."/>
            <person name="Lundell T."/>
            <person name="Morin E."/>
            <person name="Murat C."/>
            <person name="Riley R."/>
            <person name="Ohm R."/>
            <person name="Sun H."/>
            <person name="Tunlid A."/>
            <person name="Henrissat B."/>
            <person name="Grigoriev I.V."/>
            <person name="Hibbett D.S."/>
            <person name="Martin F."/>
        </authorList>
    </citation>
    <scope>NUCLEOTIDE SEQUENCE [LARGE SCALE GENOMIC DNA]</scope>
    <source>
        <strain evidence="10">441</strain>
    </source>
</reference>
<dbReference type="Gene3D" id="1.25.10.10">
    <property type="entry name" value="Leucine-rich Repeat Variant"/>
    <property type="match status" value="1"/>
</dbReference>
<dbReference type="AlphaFoldDB" id="A0A0C9Z7L9"/>
<dbReference type="GO" id="GO:0010008">
    <property type="term" value="C:endosome membrane"/>
    <property type="evidence" value="ECO:0007669"/>
    <property type="project" value="TreeGrafter"/>
</dbReference>
<gene>
    <name evidence="9" type="ORF">PISMIDRAFT_9708</name>
</gene>
<dbReference type="Pfam" id="PF01602">
    <property type="entry name" value="Adaptin_N"/>
    <property type="match status" value="1"/>
</dbReference>
<dbReference type="STRING" id="765257.A0A0C9Z7L9"/>
<evidence type="ECO:0000313" key="9">
    <source>
        <dbReference type="EMBL" id="KIK25351.1"/>
    </source>
</evidence>
<sequence>MPTHVDLVAEHHNIILASVDDDDISIRMRALELVTALVNKHNLQAIVQQLFSHLVQPQTLIPSAVQSLSQHHTTLCSDSMYDNVTNFEWDLSVLVDLTYISGVDVGAQIHDQLVDVVERVWAVRAYAVKLMVKLLSDETLLVHAGEPGSCSEVLWAAAWICGEYYSELLAPEELLPYLLHSEVTNLDLHTKAMDLQAATKVFGYWSTEAAQQWTDDLLDKVKGAVDSVMELLEDFVSSPHIVVQEQRTPTSYGYSTLLSVFDTLIHPLFSAYELNPVASAAQASVPVPEGLSLDTWIVPSIQVPVHDEHESEVLVEKKVKKKSKKGKEKESSNGTRSKGMKKKKEDEEVLVPLEESETPEEIAERERFSQICREKEAEMPEGAMPTTP</sequence>
<evidence type="ECO:0000256" key="4">
    <source>
        <dbReference type="ARBA" id="ARBA00022737"/>
    </source>
</evidence>
<dbReference type="GO" id="GO:0006623">
    <property type="term" value="P:protein targeting to vacuole"/>
    <property type="evidence" value="ECO:0007669"/>
    <property type="project" value="TreeGrafter"/>
</dbReference>
<evidence type="ECO:0000256" key="6">
    <source>
        <dbReference type="ARBA" id="ARBA00023136"/>
    </source>
</evidence>
<proteinExistence type="inferred from homology"/>
<evidence type="ECO:0000256" key="3">
    <source>
        <dbReference type="ARBA" id="ARBA00022448"/>
    </source>
</evidence>
<dbReference type="GO" id="GO:0006896">
    <property type="term" value="P:Golgi to vacuole transport"/>
    <property type="evidence" value="ECO:0007669"/>
    <property type="project" value="TreeGrafter"/>
</dbReference>
<keyword evidence="4" id="KW-0677">Repeat</keyword>
<reference evidence="9 10" key="1">
    <citation type="submission" date="2014-04" db="EMBL/GenBank/DDBJ databases">
        <authorList>
            <consortium name="DOE Joint Genome Institute"/>
            <person name="Kuo A."/>
            <person name="Kohler A."/>
            <person name="Costa M.D."/>
            <person name="Nagy L.G."/>
            <person name="Floudas D."/>
            <person name="Copeland A."/>
            <person name="Barry K.W."/>
            <person name="Cichocki N."/>
            <person name="Veneault-Fourrey C."/>
            <person name="LaButti K."/>
            <person name="Lindquist E.A."/>
            <person name="Lipzen A."/>
            <person name="Lundell T."/>
            <person name="Morin E."/>
            <person name="Murat C."/>
            <person name="Sun H."/>
            <person name="Tunlid A."/>
            <person name="Henrissat B."/>
            <person name="Grigoriev I.V."/>
            <person name="Hibbett D.S."/>
            <person name="Martin F."/>
            <person name="Nordberg H.P."/>
            <person name="Cantor M.N."/>
            <person name="Hua S.X."/>
        </authorList>
    </citation>
    <scope>NUCLEOTIDE SEQUENCE [LARGE SCALE GENOMIC DNA]</scope>
    <source>
        <strain evidence="9 10">441</strain>
    </source>
</reference>
<dbReference type="OrthoDB" id="10264595at2759"/>
<dbReference type="HOGENOM" id="CLU_711981_0_0_1"/>
<comment type="similarity">
    <text evidence="2">Belongs to the adaptor complexes large subunit family.</text>
</comment>
<evidence type="ECO:0000256" key="1">
    <source>
        <dbReference type="ARBA" id="ARBA00004308"/>
    </source>
</evidence>
<dbReference type="EMBL" id="KN833709">
    <property type="protein sequence ID" value="KIK25351.1"/>
    <property type="molecule type" value="Genomic_DNA"/>
</dbReference>
<keyword evidence="10" id="KW-1185">Reference proteome</keyword>
<dbReference type="InterPro" id="IPR016024">
    <property type="entry name" value="ARM-type_fold"/>
</dbReference>
<dbReference type="InterPro" id="IPR011989">
    <property type="entry name" value="ARM-like"/>
</dbReference>
<organism evidence="9 10">
    <name type="scientific">Pisolithus microcarpus 441</name>
    <dbReference type="NCBI Taxonomy" id="765257"/>
    <lineage>
        <taxon>Eukaryota</taxon>
        <taxon>Fungi</taxon>
        <taxon>Dikarya</taxon>
        <taxon>Basidiomycota</taxon>
        <taxon>Agaricomycotina</taxon>
        <taxon>Agaricomycetes</taxon>
        <taxon>Agaricomycetidae</taxon>
        <taxon>Boletales</taxon>
        <taxon>Sclerodermatineae</taxon>
        <taxon>Pisolithaceae</taxon>
        <taxon>Pisolithus</taxon>
    </lineage>
</organism>
<keyword evidence="6" id="KW-0472">Membrane</keyword>
<feature type="compositionally biased region" description="Basic and acidic residues" evidence="7">
    <location>
        <begin position="362"/>
        <end position="378"/>
    </location>
</feature>
<dbReference type="InterPro" id="IPR017105">
    <property type="entry name" value="AP3_complex_dsu"/>
</dbReference>